<evidence type="ECO:0000256" key="1">
    <source>
        <dbReference type="SAM" id="MobiDB-lite"/>
    </source>
</evidence>
<dbReference type="Gene3D" id="1.10.510.10">
    <property type="entry name" value="Transferase(Phosphotransferase) domain 1"/>
    <property type="match status" value="1"/>
</dbReference>
<evidence type="ECO:0000313" key="3">
    <source>
        <dbReference type="EMBL" id="KAG2492504.1"/>
    </source>
</evidence>
<accession>A0A836BYQ7</accession>
<dbReference type="AlphaFoldDB" id="A0A836BYQ7"/>
<dbReference type="PANTHER" id="PTHR44329:SF214">
    <property type="entry name" value="PROTEIN KINASE DOMAIN-CONTAINING PROTEIN"/>
    <property type="match status" value="1"/>
</dbReference>
<dbReference type="GO" id="GO:0004674">
    <property type="term" value="F:protein serine/threonine kinase activity"/>
    <property type="evidence" value="ECO:0007669"/>
    <property type="project" value="TreeGrafter"/>
</dbReference>
<dbReference type="Gene3D" id="3.30.200.20">
    <property type="entry name" value="Phosphorylase Kinase, domain 1"/>
    <property type="match status" value="1"/>
</dbReference>
<gene>
    <name evidence="3" type="ORF">HYH03_009169</name>
</gene>
<feature type="region of interest" description="Disordered" evidence="1">
    <location>
        <begin position="648"/>
        <end position="707"/>
    </location>
</feature>
<dbReference type="GO" id="GO:0005524">
    <property type="term" value="F:ATP binding"/>
    <property type="evidence" value="ECO:0007669"/>
    <property type="project" value="InterPro"/>
</dbReference>
<dbReference type="InterPro" id="IPR001245">
    <property type="entry name" value="Ser-Thr/Tyr_kinase_cat_dom"/>
</dbReference>
<dbReference type="OrthoDB" id="4062651at2759"/>
<dbReference type="Pfam" id="PF07714">
    <property type="entry name" value="PK_Tyr_Ser-Thr"/>
    <property type="match status" value="1"/>
</dbReference>
<evidence type="ECO:0000259" key="2">
    <source>
        <dbReference type="PROSITE" id="PS50011"/>
    </source>
</evidence>
<dbReference type="FunFam" id="1.10.510.10:FF:001308">
    <property type="entry name" value="Predicted protein"/>
    <property type="match status" value="1"/>
</dbReference>
<sequence>MSASLPAPFISEPGGLGLAKGVLAVAAAAAAEAEGGSDSDDSGAATPASKAVEYMGIKSPGSGHALALAAAAAAWASHHCAPPAAGAPSPPSRGLPQALALPPHPAAAGAGLGLGSPVAAAKQGGSTTAAAAPGGAPSAPVPPAAAAGESVAATATAVTAVMPTTASSFLGQDLSPATSAMSLVSASATAPPECVAAAATTASAAAAALEAQQRPAGPSLLPFLGSLAAKPSGVVAGAARRMFSALTSSSTAAAAASSSSPTPTAGRPAAPNARPHPATFTAAGGGTAFSHQAQLLGTGMSLRLAPVAETADTSGPGPGPSALLPSPMEPHAAHLRRLWASTMPASGPDGAEGDSVGLPSEALSDLAPRLSIRGSSDATRPSLALAGPAAAASALVPGGGNGAFIGSGSAIAIRPSHASAAAGPPPPPRRSVSAVHEGHAALGLGGGPGFEGPLYQGGAALRQASRPEPPTGWDVSQLLQLLHFGSASGHVPLQHLATLRPGRLARELAGLRWIGQGGGGAVFQAQWQSAQVAVKFMVSPSPAHVDAAALEAVVSFAVGHPNVVSTYGFQLSRLTEASFAECAAMGPHGEPTSGEETEAEEAEVDVEGLAGDGTGAHRTTSVTATALYDALMIETSADSCYGGERTTDTLGTAGRTTDAYGTGHVPPSEPAGTPTWARTGASGAGAGVEGVEGVEGTKRGGGRGQESLSRRALAQVAAAPNPTAVRRGAPAPHRSTLSAGLTSTFQSDEGFGDPDGSSGARPWSVAQVLSYLKAQPGMYMTHIIMEYCDRGSLLSAIKRGIFRMDAYAEDLTSTSPTAAGTSTAASSEAGRARLTRRVVLRALLRTARDVAQGMCHLHANGIIHGDLKPGNVLLRGCRSDRRGFTALVSDFGLSKVTRGDKPVELNHWSTVTVMAPEVIQGKWLKASDVYSFGILLWQLVTGEVMPYGKCSVHQILFGVSQGTLKPEWPPGAHPALVRLGRACLATSPEARPSFEAIVKVLTKIEQHVRNELRHQHRSRQEDP</sequence>
<feature type="compositionally biased region" description="Low complexity" evidence="1">
    <location>
        <begin position="252"/>
        <end position="282"/>
    </location>
</feature>
<dbReference type="InterPro" id="IPR051681">
    <property type="entry name" value="Ser/Thr_Kinases-Pseudokinases"/>
</dbReference>
<reference evidence="3" key="1">
    <citation type="journal article" date="2020" name="bioRxiv">
        <title>Comparative genomics of Chlamydomonas.</title>
        <authorList>
            <person name="Craig R.J."/>
            <person name="Hasan A.R."/>
            <person name="Ness R.W."/>
            <person name="Keightley P.D."/>
        </authorList>
    </citation>
    <scope>NUCLEOTIDE SEQUENCE</scope>
    <source>
        <strain evidence="3">CCAP 11/70</strain>
    </source>
</reference>
<dbReference type="InterPro" id="IPR000719">
    <property type="entry name" value="Prot_kinase_dom"/>
</dbReference>
<feature type="compositionally biased region" description="Low complexity" evidence="1">
    <location>
        <begin position="648"/>
        <end position="659"/>
    </location>
</feature>
<comment type="caution">
    <text evidence="3">The sequence shown here is derived from an EMBL/GenBank/DDBJ whole genome shotgun (WGS) entry which is preliminary data.</text>
</comment>
<dbReference type="SMART" id="SM00220">
    <property type="entry name" value="S_TKc"/>
    <property type="match status" value="1"/>
</dbReference>
<keyword evidence="4" id="KW-1185">Reference proteome</keyword>
<dbReference type="PANTHER" id="PTHR44329">
    <property type="entry name" value="SERINE/THREONINE-PROTEIN KINASE TNNI3K-RELATED"/>
    <property type="match status" value="1"/>
</dbReference>
<feature type="region of interest" description="Disordered" evidence="1">
    <location>
        <begin position="718"/>
        <end position="737"/>
    </location>
</feature>
<dbReference type="EMBL" id="JAEHOE010000044">
    <property type="protein sequence ID" value="KAG2492504.1"/>
    <property type="molecule type" value="Genomic_DNA"/>
</dbReference>
<dbReference type="InterPro" id="IPR008271">
    <property type="entry name" value="Ser/Thr_kinase_AS"/>
</dbReference>
<dbReference type="PROSITE" id="PS50011">
    <property type="entry name" value="PROTEIN_KINASE_DOM"/>
    <property type="match status" value="1"/>
</dbReference>
<feature type="domain" description="Protein kinase" evidence="2">
    <location>
        <begin position="676"/>
        <end position="1004"/>
    </location>
</feature>
<dbReference type="SUPFAM" id="SSF56112">
    <property type="entry name" value="Protein kinase-like (PK-like)"/>
    <property type="match status" value="1"/>
</dbReference>
<organism evidence="3 4">
    <name type="scientific">Edaphochlamys debaryana</name>
    <dbReference type="NCBI Taxonomy" id="47281"/>
    <lineage>
        <taxon>Eukaryota</taxon>
        <taxon>Viridiplantae</taxon>
        <taxon>Chlorophyta</taxon>
        <taxon>core chlorophytes</taxon>
        <taxon>Chlorophyceae</taxon>
        <taxon>CS clade</taxon>
        <taxon>Chlamydomonadales</taxon>
        <taxon>Chlamydomonadales incertae sedis</taxon>
        <taxon>Edaphochlamys</taxon>
    </lineage>
</organism>
<dbReference type="PRINTS" id="PR00109">
    <property type="entry name" value="TYRKINASE"/>
</dbReference>
<proteinExistence type="predicted"/>
<dbReference type="InterPro" id="IPR011009">
    <property type="entry name" value="Kinase-like_dom_sf"/>
</dbReference>
<feature type="region of interest" description="Disordered" evidence="1">
    <location>
        <begin position="252"/>
        <end position="285"/>
    </location>
</feature>
<dbReference type="Proteomes" id="UP000612055">
    <property type="component" value="Unassembled WGS sequence"/>
</dbReference>
<evidence type="ECO:0000313" key="4">
    <source>
        <dbReference type="Proteomes" id="UP000612055"/>
    </source>
</evidence>
<name>A0A836BYQ7_9CHLO</name>
<feature type="region of interest" description="Disordered" evidence="1">
    <location>
        <begin position="80"/>
        <end position="102"/>
    </location>
</feature>
<dbReference type="PROSITE" id="PS00108">
    <property type="entry name" value="PROTEIN_KINASE_ST"/>
    <property type="match status" value="1"/>
</dbReference>
<protein>
    <recommendedName>
        <fullName evidence="2">Protein kinase domain-containing protein</fullName>
    </recommendedName>
</protein>